<dbReference type="AlphaFoldDB" id="A0A8T3CRN9"/>
<feature type="domain" description="THD" evidence="9">
    <location>
        <begin position="123"/>
        <end position="262"/>
    </location>
</feature>
<comment type="similarity">
    <text evidence="2">Belongs to the tumor necrosis factor family.</text>
</comment>
<sequence>MTPVEVSEDDPSPSPSPGGHYHGHGLRKRRLPWALLVLALAAILTFSMSVISLHRVKTLKSELSDLRSEIYRRTTEDSGKAGQRWEAREGHGSCLSQEQPKSTSGPEPRPDSDSPKSQQELQPCLQMIADSRRGTTQRDGNTLLPWQAGLRRGTALQEVENTILITEGGFYFVYSQVFYTDKTYAMGHVVLQRKHNVVGDDAEEVSLFRCIQSMNREFPHNTCYTGGIVRLEAGDRVELLIPRLLANVSLDGDATFFGAVRLA</sequence>
<evidence type="ECO:0000313" key="10">
    <source>
        <dbReference type="EMBL" id="KAI1885345.1"/>
    </source>
</evidence>
<comment type="subcellular location">
    <subcellularLocation>
        <location evidence="1">Secreted</location>
    </subcellularLocation>
</comment>
<feature type="compositionally biased region" description="Polar residues" evidence="7">
    <location>
        <begin position="94"/>
        <end position="105"/>
    </location>
</feature>
<dbReference type="GO" id="GO:0005615">
    <property type="term" value="C:extracellular space"/>
    <property type="evidence" value="ECO:0007669"/>
    <property type="project" value="UniProtKB-KW"/>
</dbReference>
<evidence type="ECO:0000256" key="6">
    <source>
        <dbReference type="ARBA" id="ARBA00023180"/>
    </source>
</evidence>
<reference evidence="10" key="1">
    <citation type="submission" date="2021-01" db="EMBL/GenBank/DDBJ databases">
        <authorList>
            <person name="Zahm M."/>
            <person name="Roques C."/>
            <person name="Cabau C."/>
            <person name="Klopp C."/>
            <person name="Donnadieu C."/>
            <person name="Jouanno E."/>
            <person name="Lampietro C."/>
            <person name="Louis A."/>
            <person name="Herpin A."/>
            <person name="Echchiki A."/>
            <person name="Berthelot C."/>
            <person name="Parey E."/>
            <person name="Roest-Crollius H."/>
            <person name="Braasch I."/>
            <person name="Postlethwait J."/>
            <person name="Bobe J."/>
            <person name="Montfort J."/>
            <person name="Bouchez O."/>
            <person name="Begum T."/>
            <person name="Mejri S."/>
            <person name="Adams A."/>
            <person name="Chen W.-J."/>
            <person name="Guiguen Y."/>
        </authorList>
    </citation>
    <scope>NUCLEOTIDE SEQUENCE</scope>
    <source>
        <tissue evidence="10">Blood</tissue>
    </source>
</reference>
<dbReference type="EMBL" id="JAERUA010000021">
    <property type="protein sequence ID" value="KAI1885345.1"/>
    <property type="molecule type" value="Genomic_DNA"/>
</dbReference>
<accession>A0A8T3CRN9</accession>
<dbReference type="GO" id="GO:0030890">
    <property type="term" value="P:positive regulation of B cell proliferation"/>
    <property type="evidence" value="ECO:0007669"/>
    <property type="project" value="TreeGrafter"/>
</dbReference>
<evidence type="ECO:0000256" key="1">
    <source>
        <dbReference type="ARBA" id="ARBA00004613"/>
    </source>
</evidence>
<dbReference type="GO" id="GO:0005164">
    <property type="term" value="F:tumor necrosis factor receptor binding"/>
    <property type="evidence" value="ECO:0007669"/>
    <property type="project" value="InterPro"/>
</dbReference>
<evidence type="ECO:0000256" key="8">
    <source>
        <dbReference type="SAM" id="Phobius"/>
    </source>
</evidence>
<feature type="compositionally biased region" description="Basic and acidic residues" evidence="7">
    <location>
        <begin position="73"/>
        <end position="91"/>
    </location>
</feature>
<dbReference type="GO" id="GO:0016020">
    <property type="term" value="C:membrane"/>
    <property type="evidence" value="ECO:0007669"/>
    <property type="project" value="InterPro"/>
</dbReference>
<dbReference type="Pfam" id="PF00229">
    <property type="entry name" value="TNF"/>
    <property type="match status" value="1"/>
</dbReference>
<evidence type="ECO:0000256" key="4">
    <source>
        <dbReference type="ARBA" id="ARBA00022525"/>
    </source>
</evidence>
<keyword evidence="4" id="KW-0964">Secreted</keyword>
<dbReference type="SMART" id="SM00207">
    <property type="entry name" value="TNF"/>
    <property type="match status" value="1"/>
</dbReference>
<name>A0A8T3CRN9_9TELE</name>
<keyword evidence="8" id="KW-1133">Transmembrane helix</keyword>
<gene>
    <name evidence="10" type="ORF">AGOR_G00219180</name>
</gene>
<keyword evidence="3" id="KW-0202">Cytokine</keyword>
<feature type="compositionally biased region" description="Acidic residues" evidence="7">
    <location>
        <begin position="1"/>
        <end position="11"/>
    </location>
</feature>
<dbReference type="PROSITE" id="PS50049">
    <property type="entry name" value="THD_2"/>
    <property type="match status" value="1"/>
</dbReference>
<keyword evidence="5" id="KW-1015">Disulfide bond</keyword>
<dbReference type="SUPFAM" id="SSF49842">
    <property type="entry name" value="TNF-like"/>
    <property type="match status" value="1"/>
</dbReference>
<evidence type="ECO:0000256" key="2">
    <source>
        <dbReference type="ARBA" id="ARBA00008670"/>
    </source>
</evidence>
<dbReference type="OrthoDB" id="5947373at2759"/>
<evidence type="ECO:0000256" key="5">
    <source>
        <dbReference type="ARBA" id="ARBA00023157"/>
    </source>
</evidence>
<dbReference type="PANTHER" id="PTHR15151:SF24">
    <property type="entry name" value="A PROLIFERATION-INDUCING LIGAND-LIKE PROTEIN-RELATED"/>
    <property type="match status" value="1"/>
</dbReference>
<proteinExistence type="inferred from homology"/>
<dbReference type="GO" id="GO:0006955">
    <property type="term" value="P:immune response"/>
    <property type="evidence" value="ECO:0007669"/>
    <property type="project" value="InterPro"/>
</dbReference>
<dbReference type="InterPro" id="IPR051748">
    <property type="entry name" value="TNF_Ligand_Superfamily"/>
</dbReference>
<keyword evidence="6" id="KW-0325">Glycoprotein</keyword>
<protein>
    <recommendedName>
        <fullName evidence="9">THD domain-containing protein</fullName>
    </recommendedName>
</protein>
<dbReference type="InterPro" id="IPR008983">
    <property type="entry name" value="Tumour_necrosis_fac-like_dom"/>
</dbReference>
<keyword evidence="11" id="KW-1185">Reference proteome</keyword>
<dbReference type="GO" id="GO:0005125">
    <property type="term" value="F:cytokine activity"/>
    <property type="evidence" value="ECO:0007669"/>
    <property type="project" value="UniProtKB-KW"/>
</dbReference>
<evidence type="ECO:0000256" key="7">
    <source>
        <dbReference type="SAM" id="MobiDB-lite"/>
    </source>
</evidence>
<evidence type="ECO:0000256" key="3">
    <source>
        <dbReference type="ARBA" id="ARBA00022514"/>
    </source>
</evidence>
<evidence type="ECO:0000259" key="9">
    <source>
        <dbReference type="PROSITE" id="PS50049"/>
    </source>
</evidence>
<evidence type="ECO:0000313" key="11">
    <source>
        <dbReference type="Proteomes" id="UP000829720"/>
    </source>
</evidence>
<feature type="region of interest" description="Disordered" evidence="7">
    <location>
        <begin position="1"/>
        <end position="25"/>
    </location>
</feature>
<keyword evidence="8" id="KW-0472">Membrane</keyword>
<feature type="region of interest" description="Disordered" evidence="7">
    <location>
        <begin position="73"/>
        <end position="121"/>
    </location>
</feature>
<keyword evidence="8" id="KW-0812">Transmembrane</keyword>
<organism evidence="10 11">
    <name type="scientific">Albula goreensis</name>
    <dbReference type="NCBI Taxonomy" id="1534307"/>
    <lineage>
        <taxon>Eukaryota</taxon>
        <taxon>Metazoa</taxon>
        <taxon>Chordata</taxon>
        <taxon>Craniata</taxon>
        <taxon>Vertebrata</taxon>
        <taxon>Euteleostomi</taxon>
        <taxon>Actinopterygii</taxon>
        <taxon>Neopterygii</taxon>
        <taxon>Teleostei</taxon>
        <taxon>Albuliformes</taxon>
        <taxon>Albulidae</taxon>
        <taxon>Albula</taxon>
    </lineage>
</organism>
<feature type="transmembrane region" description="Helical" evidence="8">
    <location>
        <begin position="33"/>
        <end position="53"/>
    </location>
</feature>
<dbReference type="Gene3D" id="2.60.120.40">
    <property type="match status" value="1"/>
</dbReference>
<dbReference type="Proteomes" id="UP000829720">
    <property type="component" value="Unassembled WGS sequence"/>
</dbReference>
<dbReference type="InterPro" id="IPR006052">
    <property type="entry name" value="TNF_dom"/>
</dbReference>
<comment type="caution">
    <text evidence="10">The sequence shown here is derived from an EMBL/GenBank/DDBJ whole genome shotgun (WGS) entry which is preliminary data.</text>
</comment>
<dbReference type="PANTHER" id="PTHR15151">
    <property type="entry name" value="PROTEIN EIGER"/>
    <property type="match status" value="1"/>
</dbReference>